<evidence type="ECO:0000313" key="2">
    <source>
        <dbReference type="EMBL" id="GAL87491.1"/>
    </source>
</evidence>
<feature type="chain" id="PRO_5001945220" description="NlpC/P60 domain-containing protein" evidence="1">
    <location>
        <begin position="23"/>
        <end position="233"/>
    </location>
</feature>
<dbReference type="eggNOG" id="COG0791">
    <property type="taxonomic scope" value="Bacteria"/>
</dbReference>
<gene>
    <name evidence="2" type="ORF">MYP_4721</name>
</gene>
<dbReference type="RefSeq" id="WP_052430451.1">
    <property type="nucleotide sequence ID" value="NZ_BBLT01000013.1"/>
</dbReference>
<sequence>MNKFFILAIPFLLCSFAGNENAPIDKERYETVKTNVQSQRQKYKVVYQAATLTGKKVVLSEAGKYLHKSLTDTIFSYWYGTKWDFNGYSDKPGEGIIACGYFVSTTLKHCGFNLNRYKLAQEYSLEIVKRISSGDSVLTYRGINAQQFLQKTKGKIQDGLYVIGLDNHVGFLLYEGPEVYFIHSSYFDPVAVVREKASESKAFATSRTFVMCNISSNEKLIKKWILGEEISTR</sequence>
<dbReference type="OrthoDB" id="944017at2"/>
<feature type="signal peptide" evidence="1">
    <location>
        <begin position="1"/>
        <end position="22"/>
    </location>
</feature>
<reference evidence="2 3" key="1">
    <citation type="submission" date="2014-09" db="EMBL/GenBank/DDBJ databases">
        <title>Sporocytophaga myxococcoides PG-01 genome sequencing.</title>
        <authorList>
            <person name="Liu L."/>
            <person name="Gao P.J."/>
            <person name="Chen G.J."/>
            <person name="Wang L.S."/>
        </authorList>
    </citation>
    <scope>NUCLEOTIDE SEQUENCE [LARGE SCALE GENOMIC DNA]</scope>
    <source>
        <strain evidence="2 3">PG-01</strain>
    </source>
</reference>
<protein>
    <recommendedName>
        <fullName evidence="4">NlpC/P60 domain-containing protein</fullName>
    </recommendedName>
</protein>
<comment type="caution">
    <text evidence="2">The sequence shown here is derived from an EMBL/GenBank/DDBJ whole genome shotgun (WGS) entry which is preliminary data.</text>
</comment>
<proteinExistence type="predicted"/>
<accession>A0A098LKH1</accession>
<dbReference type="EMBL" id="BBLT01000013">
    <property type="protein sequence ID" value="GAL87491.1"/>
    <property type="molecule type" value="Genomic_DNA"/>
</dbReference>
<organism evidence="2 3">
    <name type="scientific">Sporocytophaga myxococcoides</name>
    <dbReference type="NCBI Taxonomy" id="153721"/>
    <lineage>
        <taxon>Bacteria</taxon>
        <taxon>Pseudomonadati</taxon>
        <taxon>Bacteroidota</taxon>
        <taxon>Cytophagia</taxon>
        <taxon>Cytophagales</taxon>
        <taxon>Cytophagaceae</taxon>
        <taxon>Sporocytophaga</taxon>
    </lineage>
</organism>
<keyword evidence="3" id="KW-1185">Reference proteome</keyword>
<evidence type="ECO:0008006" key="4">
    <source>
        <dbReference type="Google" id="ProtNLM"/>
    </source>
</evidence>
<dbReference type="AlphaFoldDB" id="A0A098LKH1"/>
<evidence type="ECO:0000313" key="3">
    <source>
        <dbReference type="Proteomes" id="UP000030185"/>
    </source>
</evidence>
<dbReference type="Proteomes" id="UP000030185">
    <property type="component" value="Unassembled WGS sequence"/>
</dbReference>
<evidence type="ECO:0000256" key="1">
    <source>
        <dbReference type="SAM" id="SignalP"/>
    </source>
</evidence>
<name>A0A098LKH1_9BACT</name>
<keyword evidence="1" id="KW-0732">Signal</keyword>